<gene>
    <name evidence="2" type="ORF">B0I33_11440</name>
</gene>
<keyword evidence="3" id="KW-1185">Reference proteome</keyword>
<dbReference type="Gene3D" id="3.30.70.1210">
    <property type="entry name" value="Crispr-associated protein, domain 2"/>
    <property type="match status" value="1"/>
</dbReference>
<evidence type="ECO:0000313" key="3">
    <source>
        <dbReference type="Proteomes" id="UP000238362"/>
    </source>
</evidence>
<reference evidence="2 3" key="1">
    <citation type="submission" date="2018-03" db="EMBL/GenBank/DDBJ databases">
        <title>Genomic Encyclopedia of Type Strains, Phase III (KMG-III): the genomes of soil and plant-associated and newly described type strains.</title>
        <authorList>
            <person name="Whitman W."/>
        </authorList>
    </citation>
    <scope>NUCLEOTIDE SEQUENCE [LARGE SCALE GENOMIC DNA]</scope>
    <source>
        <strain evidence="2 3">CGMCC 4.7125</strain>
    </source>
</reference>
<dbReference type="InterPro" id="IPR010179">
    <property type="entry name" value="CRISPR-assoc_prot_Cse3"/>
</dbReference>
<evidence type="ECO:0000256" key="1">
    <source>
        <dbReference type="SAM" id="MobiDB-lite"/>
    </source>
</evidence>
<feature type="region of interest" description="Disordered" evidence="1">
    <location>
        <begin position="108"/>
        <end position="130"/>
    </location>
</feature>
<dbReference type="SMART" id="SM01101">
    <property type="entry name" value="CRISPR_assoc"/>
    <property type="match status" value="1"/>
</dbReference>
<protein>
    <submittedName>
        <fullName evidence="2">CRISPR-associated Cse3 family protein</fullName>
    </submittedName>
</protein>
<proteinExistence type="predicted"/>
<dbReference type="CDD" id="cd09727">
    <property type="entry name" value="Cas6_I-E"/>
    <property type="match status" value="1"/>
</dbReference>
<evidence type="ECO:0000313" key="2">
    <source>
        <dbReference type="EMBL" id="PRX43580.1"/>
    </source>
</evidence>
<dbReference type="SUPFAM" id="SSF117987">
    <property type="entry name" value="CRISPR-associated protein"/>
    <property type="match status" value="2"/>
</dbReference>
<dbReference type="Gene3D" id="3.30.70.1200">
    <property type="entry name" value="Crispr-associated protein, domain 1"/>
    <property type="match status" value="1"/>
</dbReference>
<name>A0A2T0LKU3_9PSEU</name>
<organism evidence="2 3">
    <name type="scientific">Prauserella shujinwangii</name>
    <dbReference type="NCBI Taxonomy" id="1453103"/>
    <lineage>
        <taxon>Bacteria</taxon>
        <taxon>Bacillati</taxon>
        <taxon>Actinomycetota</taxon>
        <taxon>Actinomycetes</taxon>
        <taxon>Pseudonocardiales</taxon>
        <taxon>Pseudonocardiaceae</taxon>
        <taxon>Prauserella</taxon>
    </lineage>
</organism>
<sequence length="230" mass="25625">MYLSRLVPDPSSHDFLRDLGDLQHMHRTVMSGFPEVTGDTPARSHHAVLWRLDRARTSQTLYVQSGTRPDWGHLGDYLARPAEVRELSPVLDALRPGRLLAFRLLANPTKRQHPEHQRDPGWRGGRRDNRYPIRKPEDQLAWLIKQGQRHGFIVPAGADTRPDVAVSPAARRTGRQTGRRANTITVDPVRYDGHLVVTDPDALREALGTGIGPAKAYGCGLLTVAPPRSA</sequence>
<dbReference type="EMBL" id="PVNH01000014">
    <property type="protein sequence ID" value="PRX43580.1"/>
    <property type="molecule type" value="Genomic_DNA"/>
</dbReference>
<dbReference type="Proteomes" id="UP000238362">
    <property type="component" value="Unassembled WGS sequence"/>
</dbReference>
<dbReference type="RefSeq" id="WP_106182132.1">
    <property type="nucleotide sequence ID" value="NZ_PVNH01000014.1"/>
</dbReference>
<accession>A0A2T0LKU3</accession>
<dbReference type="NCBIfam" id="TIGR01907">
    <property type="entry name" value="casE_Cse3"/>
    <property type="match status" value="1"/>
</dbReference>
<dbReference type="AlphaFoldDB" id="A0A2T0LKU3"/>
<dbReference type="OrthoDB" id="9795689at2"/>
<feature type="compositionally biased region" description="Basic and acidic residues" evidence="1">
    <location>
        <begin position="112"/>
        <end position="130"/>
    </location>
</feature>
<comment type="caution">
    <text evidence="2">The sequence shown here is derived from an EMBL/GenBank/DDBJ whole genome shotgun (WGS) entry which is preliminary data.</text>
</comment>
<dbReference type="Pfam" id="PF08798">
    <property type="entry name" value="CRISPR_assoc"/>
    <property type="match status" value="1"/>
</dbReference>